<evidence type="ECO:0008006" key="8">
    <source>
        <dbReference type="Google" id="ProtNLM"/>
    </source>
</evidence>
<comment type="caution">
    <text evidence="6">The sequence shown here is derived from an EMBL/GenBank/DDBJ whole genome shotgun (WGS) entry which is preliminary data.</text>
</comment>
<evidence type="ECO:0000313" key="6">
    <source>
        <dbReference type="EMBL" id="GAA5151956.1"/>
    </source>
</evidence>
<dbReference type="EMBL" id="BAABJP010000007">
    <property type="protein sequence ID" value="GAA5151956.1"/>
    <property type="molecule type" value="Genomic_DNA"/>
</dbReference>
<protein>
    <recommendedName>
        <fullName evidence="8">DNA recombination protein RmuC</fullName>
    </recommendedName>
</protein>
<accession>A0ABP9PTK1</accession>
<comment type="function">
    <text evidence="1">Involved in DNA recombination.</text>
</comment>
<keyword evidence="3" id="KW-0175">Coiled coil</keyword>
<dbReference type="PANTHER" id="PTHR30563">
    <property type="entry name" value="DNA RECOMBINATION PROTEIN RMUC"/>
    <property type="match status" value="1"/>
</dbReference>
<evidence type="ECO:0000256" key="2">
    <source>
        <dbReference type="ARBA" id="ARBA00009840"/>
    </source>
</evidence>
<evidence type="ECO:0000256" key="5">
    <source>
        <dbReference type="SAM" id="MobiDB-lite"/>
    </source>
</evidence>
<comment type="similarity">
    <text evidence="2">Belongs to the RmuC family.</text>
</comment>
<dbReference type="Pfam" id="PF02646">
    <property type="entry name" value="RmuC"/>
    <property type="match status" value="1"/>
</dbReference>
<keyword evidence="7" id="KW-1185">Reference proteome</keyword>
<organism evidence="6 7">
    <name type="scientific">Pseudonocardia eucalypti</name>
    <dbReference type="NCBI Taxonomy" id="648755"/>
    <lineage>
        <taxon>Bacteria</taxon>
        <taxon>Bacillati</taxon>
        <taxon>Actinomycetota</taxon>
        <taxon>Actinomycetes</taxon>
        <taxon>Pseudonocardiales</taxon>
        <taxon>Pseudonocardiaceae</taxon>
        <taxon>Pseudonocardia</taxon>
    </lineage>
</organism>
<evidence type="ECO:0000256" key="4">
    <source>
        <dbReference type="ARBA" id="ARBA00023172"/>
    </source>
</evidence>
<sequence>MSSIATVNMLLIGLLAGAAIGAGTAWAMLSARHRVHTAEAARARADASAALRSEVAALRVERDSLLSRLNEQTEHAAAAELRARRAETEAVGANAALDAERTASMERERLLARRDAELKESFQALSADALARNNEAFVALAEGRLKEVTAALTAKAQGDDTARQHAINALLDPMTSTLRRVEGQLRDVEKERESAYSGLREQISVMRQGSERLHEETKQLVNALRAPQVRGRWGELQLERIVQLAGMVEHCDFDQQVVAAAEDGGVRPDMVVHLAGGKQIVVDAKVPFAAYLEAVESRDPDVHSDRLSAHARQLRSHIDTLASKAYWQAFEPSPEFVVLFVPGDPFLEAALRSDPALLEHAFTHNVIVATPTTLIALLRTVAYAWRQEALAANAAKVHSLGRELHGRLATMGTHVAKLGRSLDSAVDSYNKTVSSLEARVLVTARKLTDLKVSDEELPAPSQVERSPRQVQAPELVASAADSLIALHQREHPTGPPDTADDVSDGGRATVTG</sequence>
<dbReference type="InterPro" id="IPR003798">
    <property type="entry name" value="DNA_recombination_RmuC"/>
</dbReference>
<feature type="region of interest" description="Disordered" evidence="5">
    <location>
        <begin position="487"/>
        <end position="512"/>
    </location>
</feature>
<evidence type="ECO:0000256" key="1">
    <source>
        <dbReference type="ARBA" id="ARBA00003416"/>
    </source>
</evidence>
<evidence type="ECO:0000256" key="3">
    <source>
        <dbReference type="ARBA" id="ARBA00023054"/>
    </source>
</evidence>
<dbReference type="RefSeq" id="WP_221499079.1">
    <property type="nucleotide sequence ID" value="NZ_BAABJP010000007.1"/>
</dbReference>
<gene>
    <name evidence="6" type="ORF">GCM10023321_19890</name>
</gene>
<keyword evidence="4" id="KW-0233">DNA recombination</keyword>
<dbReference type="PANTHER" id="PTHR30563:SF0">
    <property type="entry name" value="DNA RECOMBINATION PROTEIN RMUC"/>
    <property type="match status" value="1"/>
</dbReference>
<reference evidence="7" key="1">
    <citation type="journal article" date="2019" name="Int. J. Syst. Evol. Microbiol.">
        <title>The Global Catalogue of Microorganisms (GCM) 10K type strain sequencing project: providing services to taxonomists for standard genome sequencing and annotation.</title>
        <authorList>
            <consortium name="The Broad Institute Genomics Platform"/>
            <consortium name="The Broad Institute Genome Sequencing Center for Infectious Disease"/>
            <person name="Wu L."/>
            <person name="Ma J."/>
        </authorList>
    </citation>
    <scope>NUCLEOTIDE SEQUENCE [LARGE SCALE GENOMIC DNA]</scope>
    <source>
        <strain evidence="7">JCM 18303</strain>
    </source>
</reference>
<proteinExistence type="inferred from homology"/>
<evidence type="ECO:0000313" key="7">
    <source>
        <dbReference type="Proteomes" id="UP001428817"/>
    </source>
</evidence>
<name>A0ABP9PTK1_9PSEU</name>
<dbReference type="Proteomes" id="UP001428817">
    <property type="component" value="Unassembled WGS sequence"/>
</dbReference>